<name>A0A0F3GX28_9BACT</name>
<evidence type="ECO:0000313" key="1">
    <source>
        <dbReference type="EMBL" id="KJU86524.1"/>
    </source>
</evidence>
<dbReference type="EMBL" id="LACI01000559">
    <property type="protein sequence ID" value="KJU86524.1"/>
    <property type="molecule type" value="Genomic_DNA"/>
</dbReference>
<comment type="caution">
    <text evidence="1">The sequence shown here is derived from an EMBL/GenBank/DDBJ whole genome shotgun (WGS) entry which is preliminary data.</text>
</comment>
<evidence type="ECO:0000313" key="2">
    <source>
        <dbReference type="Proteomes" id="UP000033423"/>
    </source>
</evidence>
<protein>
    <submittedName>
        <fullName evidence="1">Uncharacterized protein</fullName>
    </submittedName>
</protein>
<dbReference type="AlphaFoldDB" id="A0A0F3GX28"/>
<sequence length="56" mass="6334">MSKFITIGEAAKELGVSVPMKKLYAKQLPMHVCQATTQKMQKQVLEILLCKTRLDI</sequence>
<gene>
    <name evidence="1" type="ORF">MBAV_001282</name>
</gene>
<keyword evidence="2" id="KW-1185">Reference proteome</keyword>
<organism evidence="1 2">
    <name type="scientific">Candidatus Magnetobacterium bavaricum</name>
    <dbReference type="NCBI Taxonomy" id="29290"/>
    <lineage>
        <taxon>Bacteria</taxon>
        <taxon>Pseudomonadati</taxon>
        <taxon>Nitrospirota</taxon>
        <taxon>Thermodesulfovibrionia</taxon>
        <taxon>Thermodesulfovibrionales</taxon>
        <taxon>Candidatus Magnetobacteriaceae</taxon>
        <taxon>Candidatus Magnetobacterium</taxon>
    </lineage>
</organism>
<dbReference type="Proteomes" id="UP000033423">
    <property type="component" value="Unassembled WGS sequence"/>
</dbReference>
<reference evidence="1 2" key="1">
    <citation type="submission" date="2015-02" db="EMBL/GenBank/DDBJ databases">
        <title>Single-cell genomics of uncultivated deep-branching MTB reveals a conserved set of magnetosome genes.</title>
        <authorList>
            <person name="Kolinko S."/>
            <person name="Richter M."/>
            <person name="Glockner F.O."/>
            <person name="Brachmann A."/>
            <person name="Schuler D."/>
        </authorList>
    </citation>
    <scope>NUCLEOTIDE SEQUENCE [LARGE SCALE GENOMIC DNA]</scope>
    <source>
        <strain evidence="1">TM-1</strain>
    </source>
</reference>
<proteinExistence type="predicted"/>
<accession>A0A0F3GX28</accession>